<evidence type="ECO:0000313" key="1">
    <source>
        <dbReference type="EMBL" id="KTD49081.1"/>
    </source>
</evidence>
<organism evidence="1 2">
    <name type="scientific">Legionella rubrilucens</name>
    <dbReference type="NCBI Taxonomy" id="458"/>
    <lineage>
        <taxon>Bacteria</taxon>
        <taxon>Pseudomonadati</taxon>
        <taxon>Pseudomonadota</taxon>
        <taxon>Gammaproteobacteria</taxon>
        <taxon>Legionellales</taxon>
        <taxon>Legionellaceae</taxon>
        <taxon>Legionella</taxon>
    </lineage>
</organism>
<evidence type="ECO:0000313" key="2">
    <source>
        <dbReference type="Proteomes" id="UP000054608"/>
    </source>
</evidence>
<dbReference type="AlphaFoldDB" id="A0A0W0XWV5"/>
<gene>
    <name evidence="1" type="ORF">Lrub_1432</name>
</gene>
<proteinExistence type="predicted"/>
<protein>
    <submittedName>
        <fullName evidence="1">Uncharacterized protein</fullName>
    </submittedName>
</protein>
<comment type="caution">
    <text evidence="1">The sequence shown here is derived from an EMBL/GenBank/DDBJ whole genome shotgun (WGS) entry which is preliminary data.</text>
</comment>
<accession>A0A0W0XWV5</accession>
<dbReference type="EMBL" id="LNYT01000007">
    <property type="protein sequence ID" value="KTD49081.1"/>
    <property type="molecule type" value="Genomic_DNA"/>
</dbReference>
<dbReference type="Proteomes" id="UP000054608">
    <property type="component" value="Unassembled WGS sequence"/>
</dbReference>
<name>A0A0W0XWV5_9GAMM</name>
<reference evidence="1 2" key="1">
    <citation type="submission" date="2015-11" db="EMBL/GenBank/DDBJ databases">
        <title>Genomic analysis of 38 Legionella species identifies large and diverse effector repertoires.</title>
        <authorList>
            <person name="Burstein D."/>
            <person name="Amaro F."/>
            <person name="Zusman T."/>
            <person name="Lifshitz Z."/>
            <person name="Cohen O."/>
            <person name="Gilbert J.A."/>
            <person name="Pupko T."/>
            <person name="Shuman H.A."/>
            <person name="Segal G."/>
        </authorList>
    </citation>
    <scope>NUCLEOTIDE SEQUENCE [LARGE SCALE GENOMIC DNA]</scope>
    <source>
        <strain evidence="1 2">WA-270A-C2</strain>
    </source>
</reference>
<keyword evidence="2" id="KW-1185">Reference proteome</keyword>
<sequence>MYKFKTKAADKKLEQNFTLYKGLGGGGMGENKSLRQFADMTVIKLAKSFYKFKRQLEVMTADVFNV</sequence>